<dbReference type="EMBL" id="CP034086">
    <property type="protein sequence ID" value="AZG76452.1"/>
    <property type="molecule type" value="Genomic_DNA"/>
</dbReference>
<dbReference type="AlphaFoldDB" id="A0A3G8M5L2"/>
<name>A0A3G8M5L2_9HYPH</name>
<accession>A0A3G8M5L2</accession>
<dbReference type="KEGG" id="mros:EHO51_06740"/>
<protein>
    <recommendedName>
        <fullName evidence="3">VapA/VapB family virulence-associated protein</fullName>
    </recommendedName>
</protein>
<proteinExistence type="predicted"/>
<dbReference type="Proteomes" id="UP000273982">
    <property type="component" value="Chromosome"/>
</dbReference>
<gene>
    <name evidence="1" type="ORF">EHO51_06740</name>
</gene>
<organism evidence="1 2">
    <name type="scientific">Methylocystis rosea</name>
    <dbReference type="NCBI Taxonomy" id="173366"/>
    <lineage>
        <taxon>Bacteria</taxon>
        <taxon>Pseudomonadati</taxon>
        <taxon>Pseudomonadota</taxon>
        <taxon>Alphaproteobacteria</taxon>
        <taxon>Hyphomicrobiales</taxon>
        <taxon>Methylocystaceae</taxon>
        <taxon>Methylocystis</taxon>
    </lineage>
</organism>
<evidence type="ECO:0008006" key="3">
    <source>
        <dbReference type="Google" id="ProtNLM"/>
    </source>
</evidence>
<evidence type="ECO:0000313" key="1">
    <source>
        <dbReference type="EMBL" id="AZG76452.1"/>
    </source>
</evidence>
<sequence length="173" mass="18625">MTDSDDQLFSSFLKYFRRVDAAASEESVRALFDAIDDKAWLKTCLSKFTDNTLGARRTETPNVAAFKYSTPATLVPTAILVHIYVKLDLPLLGLEYKGSGWGAFGGFLSVAGGTFYYNNLSDLSGQSDFECNFVSAWANLNLIRGGQTYGMFQGGGVPFAGIGGGSGQWGPIT</sequence>
<dbReference type="RefSeq" id="WP_124738256.1">
    <property type="nucleotide sequence ID" value="NZ_CP034086.1"/>
</dbReference>
<dbReference type="Gene3D" id="2.40.128.480">
    <property type="entry name" value="Rhodococcus equi virulence-associated protein"/>
    <property type="match status" value="1"/>
</dbReference>
<dbReference type="InterPro" id="IPR038625">
    <property type="entry name" value="R_equi_Vir_sf"/>
</dbReference>
<evidence type="ECO:0000313" key="2">
    <source>
        <dbReference type="Proteomes" id="UP000273982"/>
    </source>
</evidence>
<reference evidence="1 2" key="1">
    <citation type="submission" date="2018-11" db="EMBL/GenBank/DDBJ databases">
        <title>Genome squencing of methanotrophic bacteria isolated from alkaline groundwater in Korea.</title>
        <authorList>
            <person name="Nguyen L.N."/>
        </authorList>
    </citation>
    <scope>NUCLEOTIDE SEQUENCE [LARGE SCALE GENOMIC DNA]</scope>
    <source>
        <strain evidence="1 2">GW6</strain>
    </source>
</reference>